<dbReference type="InterPro" id="IPR018359">
    <property type="entry name" value="Bromodomain_CS"/>
</dbReference>
<evidence type="ECO:0000313" key="5">
    <source>
        <dbReference type="EMBL" id="KAJ8342836.1"/>
    </source>
</evidence>
<protein>
    <recommendedName>
        <fullName evidence="4">Bromo domain-containing protein</fullName>
    </recommendedName>
</protein>
<evidence type="ECO:0000313" key="6">
    <source>
        <dbReference type="Proteomes" id="UP001152622"/>
    </source>
</evidence>
<accession>A0A9Q1EPX3</accession>
<dbReference type="InterPro" id="IPR036427">
    <property type="entry name" value="Bromodomain-like_sf"/>
</dbReference>
<proteinExistence type="predicted"/>
<name>A0A9Q1EPX3_SYNKA</name>
<dbReference type="AlphaFoldDB" id="A0A9Q1EPX3"/>
<organism evidence="5 6">
    <name type="scientific">Synaphobranchus kaupii</name>
    <name type="common">Kaup's arrowtooth eel</name>
    <dbReference type="NCBI Taxonomy" id="118154"/>
    <lineage>
        <taxon>Eukaryota</taxon>
        <taxon>Metazoa</taxon>
        <taxon>Chordata</taxon>
        <taxon>Craniata</taxon>
        <taxon>Vertebrata</taxon>
        <taxon>Euteleostomi</taxon>
        <taxon>Actinopterygii</taxon>
        <taxon>Neopterygii</taxon>
        <taxon>Teleostei</taxon>
        <taxon>Anguilliformes</taxon>
        <taxon>Synaphobranchidae</taxon>
        <taxon>Synaphobranchus</taxon>
    </lineage>
</organism>
<dbReference type="InterPro" id="IPR001487">
    <property type="entry name" value="Bromodomain"/>
</dbReference>
<dbReference type="SUPFAM" id="SSF47370">
    <property type="entry name" value="Bromodomain"/>
    <property type="match status" value="1"/>
</dbReference>
<keyword evidence="1 2" id="KW-0103">Bromodomain</keyword>
<dbReference type="Proteomes" id="UP001152622">
    <property type="component" value="Chromosome 14"/>
</dbReference>
<dbReference type="PROSITE" id="PS00633">
    <property type="entry name" value="BROMODOMAIN_1"/>
    <property type="match status" value="1"/>
</dbReference>
<dbReference type="EMBL" id="JAINUF010000014">
    <property type="protein sequence ID" value="KAJ8342836.1"/>
    <property type="molecule type" value="Genomic_DNA"/>
</dbReference>
<comment type="caution">
    <text evidence="5">The sequence shown here is derived from an EMBL/GenBank/DDBJ whole genome shotgun (WGS) entry which is preliminary data.</text>
</comment>
<sequence>MVKFRYSWPFREPVSVDEAEDYLDIISNPMDFQTMQRKFTEGQYRHSSDFLEDMKLVFSNAEEYNQPGSAVLGYMTKTEQNFQELLQRLAPGLSYLRRRARKWAEPEHRPQNGKQKRTAKQEEEEDDDDDEEEEEEEGGRRQSARGRRQKYEESEEEQEEEEESRTRRTSRRAAASSAHRGYREQESDSEREEADSRRARRRGGRRGAGDGENSDDDDRAGQRHSKRQKHSL</sequence>
<dbReference type="GO" id="GO:0140801">
    <property type="term" value="F:histone H2AXY142 kinase activity"/>
    <property type="evidence" value="ECO:0007669"/>
    <property type="project" value="InterPro"/>
</dbReference>
<dbReference type="PRINTS" id="PR00503">
    <property type="entry name" value="BROMODOMAIN"/>
</dbReference>
<evidence type="ECO:0000256" key="2">
    <source>
        <dbReference type="PROSITE-ProRule" id="PRU00035"/>
    </source>
</evidence>
<evidence type="ECO:0000259" key="4">
    <source>
        <dbReference type="PROSITE" id="PS50014"/>
    </source>
</evidence>
<evidence type="ECO:0000256" key="3">
    <source>
        <dbReference type="SAM" id="MobiDB-lite"/>
    </source>
</evidence>
<dbReference type="GO" id="GO:0090535">
    <property type="term" value="C:WICH complex"/>
    <property type="evidence" value="ECO:0007669"/>
    <property type="project" value="InterPro"/>
</dbReference>
<dbReference type="Gene3D" id="1.20.920.10">
    <property type="entry name" value="Bromodomain-like"/>
    <property type="match status" value="1"/>
</dbReference>
<dbReference type="SMART" id="SM00297">
    <property type="entry name" value="BROMO"/>
    <property type="match status" value="1"/>
</dbReference>
<feature type="compositionally biased region" description="Acidic residues" evidence="3">
    <location>
        <begin position="153"/>
        <end position="163"/>
    </location>
</feature>
<dbReference type="InterPro" id="IPR047174">
    <property type="entry name" value="BAZ1B"/>
</dbReference>
<feature type="compositionally biased region" description="Basic residues" evidence="3">
    <location>
        <begin position="222"/>
        <end position="232"/>
    </location>
</feature>
<keyword evidence="6" id="KW-1185">Reference proteome</keyword>
<dbReference type="PROSITE" id="PS50014">
    <property type="entry name" value="BROMODOMAIN_2"/>
    <property type="match status" value="1"/>
</dbReference>
<dbReference type="PANTHER" id="PTHR46802">
    <property type="entry name" value="TYROSINE-PROTEIN KINASE BAZ1B"/>
    <property type="match status" value="1"/>
</dbReference>
<reference evidence="5" key="1">
    <citation type="journal article" date="2023" name="Science">
        <title>Genome structures resolve the early diversification of teleost fishes.</title>
        <authorList>
            <person name="Parey E."/>
            <person name="Louis A."/>
            <person name="Montfort J."/>
            <person name="Bouchez O."/>
            <person name="Roques C."/>
            <person name="Iampietro C."/>
            <person name="Lluch J."/>
            <person name="Castinel A."/>
            <person name="Donnadieu C."/>
            <person name="Desvignes T."/>
            <person name="Floi Bucao C."/>
            <person name="Jouanno E."/>
            <person name="Wen M."/>
            <person name="Mejri S."/>
            <person name="Dirks R."/>
            <person name="Jansen H."/>
            <person name="Henkel C."/>
            <person name="Chen W.J."/>
            <person name="Zahm M."/>
            <person name="Cabau C."/>
            <person name="Klopp C."/>
            <person name="Thompson A.W."/>
            <person name="Robinson-Rechavi M."/>
            <person name="Braasch I."/>
            <person name="Lecointre G."/>
            <person name="Bobe J."/>
            <person name="Postlethwait J.H."/>
            <person name="Berthelot C."/>
            <person name="Roest Crollius H."/>
            <person name="Guiguen Y."/>
        </authorList>
    </citation>
    <scope>NUCLEOTIDE SEQUENCE</scope>
    <source>
        <strain evidence="5">WJC10195</strain>
    </source>
</reference>
<dbReference type="GO" id="GO:0006974">
    <property type="term" value="P:DNA damage response"/>
    <property type="evidence" value="ECO:0007669"/>
    <property type="project" value="TreeGrafter"/>
</dbReference>
<feature type="domain" description="Bromo" evidence="4">
    <location>
        <begin position="2"/>
        <end position="72"/>
    </location>
</feature>
<dbReference type="PANTHER" id="PTHR46802:SF1">
    <property type="entry name" value="TYROSINE-PROTEIN KINASE BAZ1B"/>
    <property type="match status" value="1"/>
</dbReference>
<dbReference type="GO" id="GO:0042393">
    <property type="term" value="F:histone binding"/>
    <property type="evidence" value="ECO:0007669"/>
    <property type="project" value="TreeGrafter"/>
</dbReference>
<dbReference type="OrthoDB" id="787137at2759"/>
<feature type="region of interest" description="Disordered" evidence="3">
    <location>
        <begin position="102"/>
        <end position="232"/>
    </location>
</feature>
<feature type="compositionally biased region" description="Acidic residues" evidence="3">
    <location>
        <begin position="122"/>
        <end position="137"/>
    </location>
</feature>
<gene>
    <name evidence="5" type="ORF">SKAU_G00327640</name>
</gene>
<evidence type="ECO:0000256" key="1">
    <source>
        <dbReference type="ARBA" id="ARBA00023117"/>
    </source>
</evidence>
<dbReference type="Pfam" id="PF00439">
    <property type="entry name" value="Bromodomain"/>
    <property type="match status" value="1"/>
</dbReference>